<proteinExistence type="predicted"/>
<dbReference type="AlphaFoldDB" id="A0A8I1FZD6"/>
<accession>A0A8I1FZD6</accession>
<dbReference type="RefSeq" id="WP_108184787.1">
    <property type="nucleotide sequence ID" value="NZ_JAEKCZ010000034.1"/>
</dbReference>
<evidence type="ECO:0000313" key="1">
    <source>
        <dbReference type="EMBL" id="MBJ2259706.1"/>
    </source>
</evidence>
<organism evidence="1 2">
    <name type="scientific">Pseudomonas psychrophila</name>
    <dbReference type="NCBI Taxonomy" id="122355"/>
    <lineage>
        <taxon>Bacteria</taxon>
        <taxon>Pseudomonadati</taxon>
        <taxon>Pseudomonadota</taxon>
        <taxon>Gammaproteobacteria</taxon>
        <taxon>Pseudomonadales</taxon>
        <taxon>Pseudomonadaceae</taxon>
        <taxon>Pseudomonas</taxon>
    </lineage>
</organism>
<dbReference type="EMBL" id="JAEKCZ010000034">
    <property type="protein sequence ID" value="MBJ2259706.1"/>
    <property type="molecule type" value="Genomic_DNA"/>
</dbReference>
<reference evidence="1" key="1">
    <citation type="submission" date="2020-12" db="EMBL/GenBank/DDBJ databases">
        <title>Antibiotic resistance and phylogeny of Pseudomonas spp. isolated over three decades from chicken meat in the Norwegian food chain.</title>
        <authorList>
            <person name="Moen B."/>
        </authorList>
    </citation>
    <scope>NUCLEOTIDE SEQUENCE</scope>
    <source>
        <strain evidence="1">MF6762</strain>
    </source>
</reference>
<evidence type="ECO:0000313" key="2">
    <source>
        <dbReference type="Proteomes" id="UP000658390"/>
    </source>
</evidence>
<gene>
    <name evidence="1" type="ORF">JFT45_24700</name>
</gene>
<dbReference type="Proteomes" id="UP000658390">
    <property type="component" value="Unassembled WGS sequence"/>
</dbReference>
<comment type="caution">
    <text evidence="1">The sequence shown here is derived from an EMBL/GenBank/DDBJ whole genome shotgun (WGS) entry which is preliminary data.</text>
</comment>
<name>A0A8I1FZD6_9PSED</name>
<sequence length="171" mass="19208">MTTDGRIHLGTLGMGIPRIYSDVVAQIVSNHLAIESALIKRIKARSLAPRTGQFVSRLTAVEADLGTASDDWAIDACRKLNIVRNKCAHIDDADYQSLEVRLLGPTDDFVTFVKLHNRRLDAHKISDFEWACTMTYQRIYEILGLDYDPLVLGRHASLPQKMGQFFLPPNV</sequence>
<protein>
    <submittedName>
        <fullName evidence="1">Uncharacterized protein</fullName>
    </submittedName>
</protein>